<dbReference type="Pfam" id="PF00385">
    <property type="entry name" value="Chromo"/>
    <property type="match status" value="1"/>
</dbReference>
<evidence type="ECO:0000256" key="6">
    <source>
        <dbReference type="ARBA" id="ARBA00022741"/>
    </source>
</evidence>
<comment type="subcellular location">
    <subcellularLocation>
        <location evidence="2">Membrane</location>
        <topology evidence="2">Multi-pass membrane protein</topology>
    </subcellularLocation>
    <subcellularLocation>
        <location evidence="1">Nucleus</location>
    </subcellularLocation>
</comment>
<feature type="compositionally biased region" description="Pro residues" evidence="18">
    <location>
        <begin position="2471"/>
        <end position="2501"/>
    </location>
</feature>
<dbReference type="Pfam" id="PF00176">
    <property type="entry name" value="SNF2-rel_dom"/>
    <property type="match status" value="1"/>
</dbReference>
<dbReference type="CDD" id="cd18793">
    <property type="entry name" value="SF2_C_SNF"/>
    <property type="match status" value="1"/>
</dbReference>
<evidence type="ECO:0000313" key="23">
    <source>
        <dbReference type="Proteomes" id="UP000298030"/>
    </source>
</evidence>
<dbReference type="InterPro" id="IPR018247">
    <property type="entry name" value="EF_Hand_1_Ca_BS"/>
</dbReference>
<evidence type="ECO:0000256" key="18">
    <source>
        <dbReference type="SAM" id="MobiDB-lite"/>
    </source>
</evidence>
<dbReference type="GO" id="GO:0005524">
    <property type="term" value="F:ATP binding"/>
    <property type="evidence" value="ECO:0007669"/>
    <property type="project" value="UniProtKB-KW"/>
</dbReference>
<keyword evidence="4 17" id="KW-0812">Transmembrane</keyword>
<dbReference type="SUPFAM" id="SSF103506">
    <property type="entry name" value="Mitochondrial carrier"/>
    <property type="match status" value="1"/>
</dbReference>
<accession>A0A4Y7TVS7</accession>
<dbReference type="InterPro" id="IPR018108">
    <property type="entry name" value="MCP_transmembrane"/>
</dbReference>
<dbReference type="InterPro" id="IPR014001">
    <property type="entry name" value="Helicase_ATP-bd"/>
</dbReference>
<dbReference type="GO" id="GO:0003682">
    <property type="term" value="F:chromatin binding"/>
    <property type="evidence" value="ECO:0007669"/>
    <property type="project" value="TreeGrafter"/>
</dbReference>
<dbReference type="GO" id="GO:0004298">
    <property type="term" value="F:threonine-type endopeptidase activity"/>
    <property type="evidence" value="ECO:0007669"/>
    <property type="project" value="InterPro"/>
</dbReference>
<keyword evidence="6" id="KW-0547">Nucleotide-binding</keyword>
<feature type="active site" description="Nucleophile" evidence="15">
    <location>
        <position position="279"/>
    </location>
</feature>
<feature type="compositionally biased region" description="Low complexity" evidence="18">
    <location>
        <begin position="2065"/>
        <end position="2084"/>
    </location>
</feature>
<proteinExistence type="inferred from homology"/>
<dbReference type="InterPro" id="IPR025260">
    <property type="entry name" value="CHD1-like_C"/>
</dbReference>
<evidence type="ECO:0000256" key="3">
    <source>
        <dbReference type="ARBA" id="ARBA00007025"/>
    </source>
</evidence>
<feature type="region of interest" description="Disordered" evidence="18">
    <location>
        <begin position="2012"/>
        <end position="2088"/>
    </location>
</feature>
<dbReference type="Pfam" id="PF13907">
    <property type="entry name" value="CHD1-like_C"/>
    <property type="match status" value="1"/>
</dbReference>
<evidence type="ECO:0000259" key="19">
    <source>
        <dbReference type="PROSITE" id="PS50013"/>
    </source>
</evidence>
<feature type="compositionally biased region" description="Basic residues" evidence="18">
    <location>
        <begin position="920"/>
        <end position="929"/>
    </location>
</feature>
<evidence type="ECO:0000256" key="7">
    <source>
        <dbReference type="ARBA" id="ARBA00022801"/>
    </source>
</evidence>
<evidence type="ECO:0000256" key="10">
    <source>
        <dbReference type="ARBA" id="ARBA00023015"/>
    </source>
</evidence>
<feature type="region of interest" description="Disordered" evidence="18">
    <location>
        <begin position="1732"/>
        <end position="1758"/>
    </location>
</feature>
<dbReference type="Pfam" id="PF18196">
    <property type="entry name" value="Cdh1_DBD_1"/>
    <property type="match status" value="1"/>
</dbReference>
<feature type="compositionally biased region" description="Acidic residues" evidence="18">
    <location>
        <begin position="817"/>
        <end position="829"/>
    </location>
</feature>
<dbReference type="SMART" id="SM00487">
    <property type="entry name" value="DEXDc"/>
    <property type="match status" value="1"/>
</dbReference>
<dbReference type="InterPro" id="IPR041150">
    <property type="entry name" value="Cdh1_DBD"/>
</dbReference>
<evidence type="ECO:0000256" key="9">
    <source>
        <dbReference type="ARBA" id="ARBA00022989"/>
    </source>
</evidence>
<feature type="domain" description="Helicase ATP-binding" evidence="20">
    <location>
        <begin position="1179"/>
        <end position="1348"/>
    </location>
</feature>
<evidence type="ECO:0000313" key="22">
    <source>
        <dbReference type="EMBL" id="TEB38257.1"/>
    </source>
</evidence>
<evidence type="ECO:0000256" key="13">
    <source>
        <dbReference type="ARBA" id="ARBA00023163"/>
    </source>
</evidence>
<dbReference type="InterPro" id="IPR000330">
    <property type="entry name" value="SNF2_N"/>
</dbReference>
<dbReference type="PANTHER" id="PTHR45623">
    <property type="entry name" value="CHROMODOMAIN-HELICASE-DNA-BINDING PROTEIN 3-RELATED-RELATED"/>
    <property type="match status" value="1"/>
</dbReference>
<feature type="compositionally biased region" description="Acidic residues" evidence="18">
    <location>
        <begin position="850"/>
        <end position="879"/>
    </location>
</feature>
<dbReference type="Gene3D" id="6.10.140.1440">
    <property type="match status" value="1"/>
</dbReference>
<dbReference type="Gene3D" id="1.50.40.10">
    <property type="entry name" value="Mitochondrial carrier domain"/>
    <property type="match status" value="1"/>
</dbReference>
<feature type="region of interest" description="Disordered" evidence="18">
    <location>
        <begin position="1770"/>
        <end position="1792"/>
    </location>
</feature>
<evidence type="ECO:0000256" key="8">
    <source>
        <dbReference type="ARBA" id="ARBA00022840"/>
    </source>
</evidence>
<dbReference type="InterPro" id="IPR000953">
    <property type="entry name" value="Chromo/chromo_shadow_dom"/>
</dbReference>
<evidence type="ECO:0000256" key="16">
    <source>
        <dbReference type="PIRSR" id="PIRSR600246-3"/>
    </source>
</evidence>
<evidence type="ECO:0000256" key="2">
    <source>
        <dbReference type="ARBA" id="ARBA00004141"/>
    </source>
</evidence>
<evidence type="ECO:0000256" key="5">
    <source>
        <dbReference type="ARBA" id="ARBA00022737"/>
    </source>
</evidence>
<feature type="compositionally biased region" description="Low complexity" evidence="18">
    <location>
        <begin position="2181"/>
        <end position="2191"/>
    </location>
</feature>
<keyword evidence="14" id="KW-0539">Nucleus</keyword>
<dbReference type="Pfam" id="PF23588">
    <property type="entry name" value="HTH_CHD1_Hrp3"/>
    <property type="match status" value="1"/>
</dbReference>
<sequence length="3483" mass="384315">MGSHGNMHVDTTFASAYIAVHGGAGVYSQTVEKELRRVLREACARAQAVASRSGGDSSPSLSMVEAATMVLEDDPALNAGYGSNLTLDGTVECDAAVMSGRGQGFGSVGAVSDVKNPITLARKILEYSSNQDKLGRVPPLTLVSQGASSFARRVSRASLLSSRPVPDVVPPLSLVSPGAQSQFAKWKGRLDDPNYEAPPLSLSTYIPGSPSMSPLRPPRNPISNANASYPFPPPSPSSPGASPPQTPLSVTMPSFSTALDTFNGQLPTDNSAVRDIQDTVGAVAWHPVDGASASVSSGGLLLKLPGRVGEAAIYGAGCWAQQEVDDVEGPSVACSVSGTGEYIIRSSLARLVGERVLGSMLPGPSNPGTPSPTSFDGEDEEDEDVVEDGEKVNDTHEILQTILEKDFWGKGMSFLKTRVYTDTVGIVRRTIPERGSALVCIYYANNGNRICITESSESQASVISMRGRPGYGARGMALIGDLPRVGAGPHLYEEGLNADVDLAIDGKPPPFRAAKPGGGTPEVVLERLITSGMGVPGCGVGTGEGLTEGAMDAESSLSLISRLHGSRCGLAWARLEPCAEKSITSLEVQIGATSESWGESGERALGITYELLGGKDGVHDGYPLPMEPNEGLDGHTAEGLCERADEGRTLGVEVGVEFVELGDYCLDEAGIEELEGRIRVGIDASEEAYSMTLDQSFGRKQIPQRIADMPLAWKGAEDGERVLVLGGHMRVEEDNELSEEGGKRKGARRRARRVGQRREVPLRRGEVEDDGQMVGGGHETHTMSSTEDTTPIHKNPYDSDDDMQVDSHDEYARAPDVDADGESVVDDETYSPAGPSSAHPGPRSSRAHSDDDDSGYDDRDDDDNNDEDDDDGTYADEEYGVPKKKPLKKKKRAPPSTVVRPKAASRHHSDSDSDSEYGSRSHKKKKKARASTEDIRVSSRGGKIPNYIDDVEGFEKFEEEEAAAQTYYVDPSVQVYEEDEIEAVLGHCRDEGREEDSEDLWFENVRFHIKWKGFSHLHNTDETYEFLKRFRGLKRVDNYIKAYKSWKSRVDSPGLTREEVETLLLDKEREKEDLELYRNVERVVAHRETDTDTEYFVKWCGLNYDCCTWESQANINPIAKELIGEYREREAQALFPYKSANHPRSNRPKYHKITSDPPYIRETGGQLKDFQLTGLNWLAYIWHKGENGILADEMGLGKTVQTVSFLSYLFHEMNQYGPFLVIVPLSTITAWQSQFQTWAPDMNVVTYIGTASSREVIRSYEFGPTNKKLKLNVLLTTYELVLRDAKELCDIKWQALAVDEAHRLKNSESQLYEALKTFSAASKLLITGTPLQNNVKELLSLMHFLMPDRFDLAAEFDLTDVDHESKIKELHTQLEALMLRRLKKDVLTSLPTKSERILRVEMSALQTHFYKNILTKNFAGLVKSANGNNNISLLNIAMELKKAANHPYLFDGAEPHSDNTEETLKGLVMSSGKMVLLDKLLARLKQDGHRVLIFSQMVRMLDILSDYMGLRGYQHQRLDGMVSSDQRKKSIAHFNAENSPDFAFLLSTRAGGLGINLETADTVIIFDSDWNPQNDLQAMARAHRIGQKSHVSVYRFVSKDTMEEDVLERAKKKMVLEYAIINQMDTSQAHLGTKATSTKEATKSDNLSKDELTAVLKYGAQKMFEKNDSDQSQKLAELDLDDILKHAEDHETQQHGEGGTSLGGENFLATFAAVSDVKNDMNWEDIIPMDERQRYDNEEDERKAEELAAQESRERKRSHALVSYEGMDVDQPIPVSMPKKPKAAVQRKTPNQKAMELKERDVRVLIRSLQRWGDIRQRYDIIVTESKLQDKNKGMIYDVADEIIEICASAVKEAEDQKRSRIAAGETLTNAQKSKAVLVTCRGVGNINAETVLSRHHDLNILFTILSELDDPYTWAIPVDNIRPTLNWSGRWGPHDDSMLLVGAYIYGFGNWEAMQKDTKLGLDGKFFLEEGKKGEDITGNRPIPNAIHLVRRGDFLLGILREHVEKLRSYESSVRNKSKVSTSPPPIAVASTSSYGGSLKRRAESEAMATIDDGSSRKRKRRPTPTFTDSSSSDECCSPSMDEAATKEELRPVKKQLKQLKLSGEDMPRDDKVAILKDSLAAIGRRIETVLSQKQAAGEDRERWRRWLWTFVTLFWPKKVKASKLEEIHAKMVMKESNPRGAATAEAGATKKARPSGSGGGRANGSSSLSGSSHSPAIRLNGKHARTPGSFPLFFFMQYPVSDYYSRPCKCQGMLIVSRGGLTSHGCRFLGRSDLVSVLTCNVAPVGRILPSRLPATAGGHATDLTRLRAPGNESEGSTERVIGQNRRRVQKGRITLAARFDAKRRIRFKSTLFLDSHPLPLLPPPTMTPSNDTRRSKDALVEGDLWTFVKETFPLSDWQKATQHNVDQWLDKAKYKEWRSKRAPVTIQAGPRFRGFDGDEEQVPPSIQRIRAKRVAPVVEPEPIVPEISPAPSPSPSPSPPPVAPPPSSVPLPPPPPTVPLQTSDTRFVPWTNPAWARTQAKRPPPKDNRRPSGTQDELSRTAPSGEPNAPRYQNGHAAFSLYRWQDIKGSVPEDTSSKFSLTTVSWDDRSRAPKSHYRPRLYEDSRPSSQPTPPAPRASGSQPPAPQPAPPQPSVSPAATPPPQTPTLTPVSSGPVPLLQIPQVLAPVLPLQPAQPNVQNRPPLPRKDQDRSGKRKRSPSPAAEPRPAPKPPKPASSVAPVPTGELTVHMEYPVPPPAPPMQLAHSKRPAPPSVPTTLSDLLLPGIRRTRALPKSVPKPAKGHYEGFCTQFWVDEVEDDTPPSGPSPFIKYPKPPQYFPPVSQFPYGLPYSNYYPTGFPYPYPGYGAPYYYPPGMPQPPTGYPLPGQAPYFPPSQLPSSGPLWNPYAPTGTVLHPHTPDQSTSSTQAAQPPQPSAQQQSFQVSSQPSAPPVASSSTLALEALKSALSAAKDTQPLVTEFYVGPLEKLLPSNRIRKYNRDPSKVQPGQYPPEFDPQRLETITYPMRVWKKPVNGDGYFLDMSKVDDGLWWQPSITGWQSILKIIFFMDRDSWKNNANNTKGPIMSEFLGVAVKWKYYECKGVTYCETLDIDTLIEPGYERVAGDEKSFASKATYQRLARGEEVCAGMVSPAVSQEGDECRFPHTSTSLAKMKSRKCPALMFVMSAAEDVMDHRAVVAFSGKHNHPEFPCLEPMVKPIRKTGWKRWHQEVPVVTSSGFYGNNVPYDAPTGGGSSMSILGDYGEGCMGAFGRWRSDMYRQPISSDTLPLSHHGSRVFQIVKSIAQTEGWRGFFLGLGPTLVGLVPASAIKFYVYGNAKRLCAAKLHRQVEDHNVTVNAIAAMAAGAAQSTAISPIWVVKTRLQLDRSEGGRKRYANSWDCAKQIVKYEGLRGMYRGLSASFLGTAETVFHLGLYEQIKPVFRRLLGGSKQKGQWRKWDGLKEWVSTSGASGAAKLAAIFLTYPHEVSMGLHSNYLFPHLLGLL</sequence>
<dbReference type="InterPro" id="IPR023780">
    <property type="entry name" value="Chromo_domain"/>
</dbReference>
<dbReference type="PROSITE" id="PS50920">
    <property type="entry name" value="SOLCAR"/>
    <property type="match status" value="2"/>
</dbReference>
<evidence type="ECO:0000256" key="14">
    <source>
        <dbReference type="ARBA" id="ARBA00023242"/>
    </source>
</evidence>
<feature type="repeat" description="Solcar" evidence="17">
    <location>
        <begin position="3332"/>
        <end position="3420"/>
    </location>
</feature>
<feature type="compositionally biased region" description="Low complexity" evidence="18">
    <location>
        <begin position="831"/>
        <end position="844"/>
    </location>
</feature>
<dbReference type="GO" id="GO:0003677">
    <property type="term" value="F:DNA binding"/>
    <property type="evidence" value="ECO:0007669"/>
    <property type="project" value="UniProtKB-KW"/>
</dbReference>
<dbReference type="InterPro" id="IPR023395">
    <property type="entry name" value="MCP_dom_sf"/>
</dbReference>
<keyword evidence="12 17" id="KW-0472">Membrane</keyword>
<keyword evidence="23" id="KW-1185">Reference proteome</keyword>
<evidence type="ECO:0000256" key="1">
    <source>
        <dbReference type="ARBA" id="ARBA00004123"/>
    </source>
</evidence>
<dbReference type="PROSITE" id="PS51192">
    <property type="entry name" value="HELICASE_ATP_BIND_1"/>
    <property type="match status" value="1"/>
</dbReference>
<feature type="region of interest" description="Disordered" evidence="18">
    <location>
        <begin position="206"/>
        <end position="249"/>
    </location>
</feature>
<comment type="caution">
    <text evidence="22">The sequence shown here is derived from an EMBL/GenBank/DDBJ whole genome shotgun (WGS) entry which is preliminary data.</text>
</comment>
<evidence type="ECO:0000259" key="20">
    <source>
        <dbReference type="PROSITE" id="PS51192"/>
    </source>
</evidence>
<dbReference type="PROSITE" id="PS51194">
    <property type="entry name" value="HELICASE_CTER"/>
    <property type="match status" value="1"/>
</dbReference>
<dbReference type="PROSITE" id="PS00018">
    <property type="entry name" value="EF_HAND_1"/>
    <property type="match status" value="1"/>
</dbReference>
<feature type="compositionally biased region" description="Low complexity" evidence="18">
    <location>
        <begin position="2673"/>
        <end position="2683"/>
    </location>
</feature>
<evidence type="ECO:0008006" key="24">
    <source>
        <dbReference type="Google" id="ProtNLM"/>
    </source>
</evidence>
<feature type="compositionally biased region" description="Basic and acidic residues" evidence="18">
    <location>
        <begin position="756"/>
        <end position="766"/>
    </location>
</feature>
<comment type="similarity">
    <text evidence="3">Belongs to the SNF2/RAD54 helicase family.</text>
</comment>
<feature type="compositionally biased region" description="Low complexity" evidence="18">
    <location>
        <begin position="2903"/>
        <end position="2935"/>
    </location>
</feature>
<dbReference type="Gene3D" id="1.10.10.60">
    <property type="entry name" value="Homeodomain-like"/>
    <property type="match status" value="1"/>
</dbReference>
<dbReference type="OrthoDB" id="5857104at2759"/>
<dbReference type="GO" id="GO:0016020">
    <property type="term" value="C:membrane"/>
    <property type="evidence" value="ECO:0007669"/>
    <property type="project" value="UniProtKB-SubCell"/>
</dbReference>
<dbReference type="SMART" id="SM00490">
    <property type="entry name" value="HELICc"/>
    <property type="match status" value="1"/>
</dbReference>
<feature type="compositionally biased region" description="Polar residues" evidence="18">
    <location>
        <begin position="2012"/>
        <end position="2023"/>
    </location>
</feature>
<dbReference type="InterPro" id="IPR023779">
    <property type="entry name" value="Chromodomain_CS"/>
</dbReference>
<dbReference type="CDD" id="cd04514">
    <property type="entry name" value="Taspase1_like"/>
    <property type="match status" value="1"/>
</dbReference>
<protein>
    <recommendedName>
        <fullName evidence="24">Chromodomain helicase hrp3</fullName>
    </recommendedName>
</protein>
<feature type="region of interest" description="Disordered" evidence="18">
    <location>
        <begin position="2178"/>
        <end position="2222"/>
    </location>
</feature>
<dbReference type="InterPro" id="IPR038718">
    <property type="entry name" value="SNF2-like_sf"/>
</dbReference>
<dbReference type="SUPFAM" id="SSF56235">
    <property type="entry name" value="N-terminal nucleophile aminohydrolases (Ntn hydrolases)"/>
    <property type="match status" value="1"/>
</dbReference>
<dbReference type="PANTHER" id="PTHR45623:SF14">
    <property type="entry name" value="CHROMODOMAIN-HELICASE-DNA-BINDING PROTEIN 1"/>
    <property type="match status" value="1"/>
</dbReference>
<dbReference type="InterPro" id="IPR000246">
    <property type="entry name" value="Peptidase_T2"/>
</dbReference>
<dbReference type="GO" id="GO:0042393">
    <property type="term" value="F:histone binding"/>
    <property type="evidence" value="ECO:0007669"/>
    <property type="project" value="TreeGrafter"/>
</dbReference>
<dbReference type="EMBL" id="QPFP01000003">
    <property type="protein sequence ID" value="TEB38257.1"/>
    <property type="molecule type" value="Genomic_DNA"/>
</dbReference>
<dbReference type="InterPro" id="IPR016197">
    <property type="entry name" value="Chromo-like_dom_sf"/>
</dbReference>
<keyword evidence="10" id="KW-0805">Transcription regulation</keyword>
<evidence type="ECO:0000256" key="12">
    <source>
        <dbReference type="ARBA" id="ARBA00023136"/>
    </source>
</evidence>
<dbReference type="GO" id="GO:0000785">
    <property type="term" value="C:chromatin"/>
    <property type="evidence" value="ECO:0007669"/>
    <property type="project" value="TreeGrafter"/>
</dbReference>
<dbReference type="GO" id="GO:0016887">
    <property type="term" value="F:ATP hydrolysis activity"/>
    <property type="evidence" value="ECO:0007669"/>
    <property type="project" value="TreeGrafter"/>
</dbReference>
<dbReference type="Proteomes" id="UP000298030">
    <property type="component" value="Unassembled WGS sequence"/>
</dbReference>
<dbReference type="Pfam" id="PF00153">
    <property type="entry name" value="Mito_carr"/>
    <property type="match status" value="2"/>
</dbReference>
<dbReference type="SMART" id="SM01176">
    <property type="entry name" value="DUF4208"/>
    <property type="match status" value="1"/>
</dbReference>
<keyword evidence="7" id="KW-0378">Hydrolase</keyword>
<dbReference type="InterPro" id="IPR001650">
    <property type="entry name" value="Helicase_C-like"/>
</dbReference>
<dbReference type="GO" id="GO:0005634">
    <property type="term" value="C:nucleus"/>
    <property type="evidence" value="ECO:0007669"/>
    <property type="project" value="UniProtKB-SubCell"/>
</dbReference>
<dbReference type="InterPro" id="IPR049730">
    <property type="entry name" value="SNF2/RAD54-like_C"/>
</dbReference>
<dbReference type="Pfam" id="PF00271">
    <property type="entry name" value="Helicase_C"/>
    <property type="match status" value="1"/>
</dbReference>
<dbReference type="Gene3D" id="3.40.50.300">
    <property type="entry name" value="P-loop containing nucleotide triphosphate hydrolases"/>
    <property type="match status" value="1"/>
</dbReference>
<dbReference type="GO" id="GO:0140658">
    <property type="term" value="F:ATP-dependent chromatin remodeler activity"/>
    <property type="evidence" value="ECO:0007669"/>
    <property type="project" value="TreeGrafter"/>
</dbReference>
<evidence type="ECO:0000256" key="4">
    <source>
        <dbReference type="ARBA" id="ARBA00022692"/>
    </source>
</evidence>
<feature type="site" description="Cleavage; by autolysis" evidence="16">
    <location>
        <begin position="278"/>
        <end position="279"/>
    </location>
</feature>
<dbReference type="GO" id="GO:0034728">
    <property type="term" value="P:nucleosome organization"/>
    <property type="evidence" value="ECO:0007669"/>
    <property type="project" value="TreeGrafter"/>
</dbReference>
<feature type="compositionally biased region" description="Basic residues" evidence="18">
    <location>
        <begin position="744"/>
        <end position="755"/>
    </location>
</feature>
<feature type="compositionally biased region" description="Pro residues" evidence="18">
    <location>
        <begin position="230"/>
        <end position="246"/>
    </location>
</feature>
<feature type="region of interest" description="Disordered" evidence="18">
    <location>
        <begin position="2884"/>
        <end position="2935"/>
    </location>
</feature>
<dbReference type="Gene3D" id="2.40.50.40">
    <property type="match status" value="2"/>
</dbReference>
<gene>
    <name evidence="22" type="ORF">FA13DRAFT_1770583</name>
</gene>
<dbReference type="Gene3D" id="3.60.20.30">
    <property type="entry name" value="(Glycosyl)asparaginase"/>
    <property type="match status" value="1"/>
</dbReference>
<feature type="region of interest" description="Disordered" evidence="18">
    <location>
        <begin position="2573"/>
        <end position="2659"/>
    </location>
</feature>
<feature type="compositionally biased region" description="Low complexity" evidence="18">
    <location>
        <begin position="2649"/>
        <end position="2659"/>
    </location>
</feature>
<dbReference type="SUPFAM" id="SSF54160">
    <property type="entry name" value="Chromo domain-like"/>
    <property type="match status" value="2"/>
</dbReference>
<name>A0A4Y7TVS7_COPMI</name>
<feature type="compositionally biased region" description="Basic residues" evidence="18">
    <location>
        <begin position="882"/>
        <end position="893"/>
    </location>
</feature>
<dbReference type="InterPro" id="IPR029055">
    <property type="entry name" value="Ntn_hydrolases_N"/>
</dbReference>
<keyword evidence="13" id="KW-0804">Transcription</keyword>
<organism evidence="22 23">
    <name type="scientific">Coprinellus micaceus</name>
    <name type="common">Glistening ink-cap mushroom</name>
    <name type="synonym">Coprinus micaceus</name>
    <dbReference type="NCBI Taxonomy" id="71717"/>
    <lineage>
        <taxon>Eukaryota</taxon>
        <taxon>Fungi</taxon>
        <taxon>Dikarya</taxon>
        <taxon>Basidiomycota</taxon>
        <taxon>Agaricomycotina</taxon>
        <taxon>Agaricomycetes</taxon>
        <taxon>Agaricomycetidae</taxon>
        <taxon>Agaricales</taxon>
        <taxon>Agaricineae</taxon>
        <taxon>Psathyrellaceae</taxon>
        <taxon>Coprinellus</taxon>
    </lineage>
</organism>
<keyword evidence="11" id="KW-0238">DNA-binding</keyword>
<dbReference type="SMART" id="SM00298">
    <property type="entry name" value="CHROMO"/>
    <property type="match status" value="2"/>
</dbReference>
<feature type="domain" description="Chromo" evidence="19">
    <location>
        <begin position="979"/>
        <end position="1051"/>
    </location>
</feature>
<dbReference type="CDD" id="cd18659">
    <property type="entry name" value="CD2_tandem"/>
    <property type="match status" value="1"/>
</dbReference>
<feature type="compositionally biased region" description="Pro residues" evidence="18">
    <location>
        <begin position="2626"/>
        <end position="2648"/>
    </location>
</feature>
<evidence type="ECO:0000256" key="11">
    <source>
        <dbReference type="ARBA" id="ARBA00023125"/>
    </source>
</evidence>
<feature type="compositionally biased region" description="Basic and acidic residues" evidence="18">
    <location>
        <begin position="805"/>
        <end position="816"/>
    </location>
</feature>
<dbReference type="InterPro" id="IPR027417">
    <property type="entry name" value="P-loop_NTPase"/>
</dbReference>
<feature type="domain" description="Helicase C-terminal" evidence="21">
    <location>
        <begin position="1476"/>
        <end position="1632"/>
    </location>
</feature>
<feature type="region of interest" description="Disordered" evidence="18">
    <location>
        <begin position="2673"/>
        <end position="2757"/>
    </location>
</feature>
<evidence type="ECO:0000256" key="15">
    <source>
        <dbReference type="PIRSR" id="PIRSR600246-1"/>
    </source>
</evidence>
<evidence type="ECO:0000259" key="21">
    <source>
        <dbReference type="PROSITE" id="PS51194"/>
    </source>
</evidence>
<keyword evidence="9" id="KW-1133">Transmembrane helix</keyword>
<evidence type="ECO:0000256" key="17">
    <source>
        <dbReference type="PROSITE-ProRule" id="PRU00282"/>
    </source>
</evidence>
<feature type="region of interest" description="Disordered" evidence="18">
    <location>
        <begin position="359"/>
        <end position="383"/>
    </location>
</feature>
<feature type="repeat" description="Solcar" evidence="17">
    <location>
        <begin position="3239"/>
        <end position="3320"/>
    </location>
</feature>
<feature type="compositionally biased region" description="Pro residues" evidence="18">
    <location>
        <begin position="2705"/>
        <end position="2717"/>
    </location>
</feature>
<dbReference type="InterPro" id="IPR056302">
    <property type="entry name" value="CHD1-2/Hrp3_HTH"/>
</dbReference>
<dbReference type="PROSITE" id="PS00598">
    <property type="entry name" value="CHROMO_1"/>
    <property type="match status" value="1"/>
</dbReference>
<dbReference type="SUPFAM" id="SSF52540">
    <property type="entry name" value="P-loop containing nucleoside triphosphate hydrolases"/>
    <property type="match status" value="2"/>
</dbReference>
<feature type="compositionally biased region" description="Low complexity" evidence="18">
    <location>
        <begin position="2205"/>
        <end position="2216"/>
    </location>
</feature>
<feature type="compositionally biased region" description="Basic and acidic residues" evidence="18">
    <location>
        <begin position="1732"/>
        <end position="1754"/>
    </location>
</feature>
<dbReference type="Gene3D" id="3.40.50.10810">
    <property type="entry name" value="Tandem AAA-ATPase domain"/>
    <property type="match status" value="1"/>
</dbReference>
<keyword evidence="5" id="KW-0677">Repeat</keyword>
<reference evidence="22 23" key="1">
    <citation type="journal article" date="2019" name="Nat. Ecol. Evol.">
        <title>Megaphylogeny resolves global patterns of mushroom evolution.</title>
        <authorList>
            <person name="Varga T."/>
            <person name="Krizsan K."/>
            <person name="Foldi C."/>
            <person name="Dima B."/>
            <person name="Sanchez-Garcia M."/>
            <person name="Sanchez-Ramirez S."/>
            <person name="Szollosi G.J."/>
            <person name="Szarkandi J.G."/>
            <person name="Papp V."/>
            <person name="Albert L."/>
            <person name="Andreopoulos W."/>
            <person name="Angelini C."/>
            <person name="Antonin V."/>
            <person name="Barry K.W."/>
            <person name="Bougher N.L."/>
            <person name="Buchanan P."/>
            <person name="Buyck B."/>
            <person name="Bense V."/>
            <person name="Catcheside P."/>
            <person name="Chovatia M."/>
            <person name="Cooper J."/>
            <person name="Damon W."/>
            <person name="Desjardin D."/>
            <person name="Finy P."/>
            <person name="Geml J."/>
            <person name="Haridas S."/>
            <person name="Hughes K."/>
            <person name="Justo A."/>
            <person name="Karasinski D."/>
            <person name="Kautmanova I."/>
            <person name="Kiss B."/>
            <person name="Kocsube S."/>
            <person name="Kotiranta H."/>
            <person name="LaButti K.M."/>
            <person name="Lechner B.E."/>
            <person name="Liimatainen K."/>
            <person name="Lipzen A."/>
            <person name="Lukacs Z."/>
            <person name="Mihaltcheva S."/>
            <person name="Morgado L.N."/>
            <person name="Niskanen T."/>
            <person name="Noordeloos M.E."/>
            <person name="Ohm R.A."/>
            <person name="Ortiz-Santana B."/>
            <person name="Ovrebo C."/>
            <person name="Racz N."/>
            <person name="Riley R."/>
            <person name="Savchenko A."/>
            <person name="Shiryaev A."/>
            <person name="Soop K."/>
            <person name="Spirin V."/>
            <person name="Szebenyi C."/>
            <person name="Tomsovsky M."/>
            <person name="Tulloss R.E."/>
            <person name="Uehling J."/>
            <person name="Grigoriev I.V."/>
            <person name="Vagvolgyi C."/>
            <person name="Papp T."/>
            <person name="Martin F.M."/>
            <person name="Miettinen O."/>
            <person name="Hibbett D.S."/>
            <person name="Nagy L.G."/>
        </authorList>
    </citation>
    <scope>NUCLEOTIDE SEQUENCE [LARGE SCALE GENOMIC DNA]</scope>
    <source>
        <strain evidence="22 23">FP101781</strain>
    </source>
</reference>
<keyword evidence="8" id="KW-0067">ATP-binding</keyword>
<dbReference type="Pfam" id="PF01112">
    <property type="entry name" value="Asparaginase_2"/>
    <property type="match status" value="2"/>
</dbReference>
<feature type="compositionally biased region" description="Polar residues" evidence="18">
    <location>
        <begin position="2576"/>
        <end position="2588"/>
    </location>
</feature>
<dbReference type="STRING" id="71717.A0A4Y7TVS7"/>
<feature type="region of interest" description="Disordered" evidence="18">
    <location>
        <begin position="733"/>
        <end position="937"/>
    </location>
</feature>
<feature type="domain" description="Chromo" evidence="19">
    <location>
        <begin position="1078"/>
        <end position="1138"/>
    </location>
</feature>
<dbReference type="InterPro" id="IPR037464">
    <property type="entry name" value="Taspase1"/>
</dbReference>
<dbReference type="PROSITE" id="PS50013">
    <property type="entry name" value="CHROMO_2"/>
    <property type="match status" value="2"/>
</dbReference>
<feature type="region of interest" description="Disordered" evidence="18">
    <location>
        <begin position="2466"/>
        <end position="2557"/>
    </location>
</feature>